<organism evidence="6 7">
    <name type="scientific">Ceratosolen solmsi marchali</name>
    <dbReference type="NCBI Taxonomy" id="326594"/>
    <lineage>
        <taxon>Eukaryota</taxon>
        <taxon>Metazoa</taxon>
        <taxon>Ecdysozoa</taxon>
        <taxon>Arthropoda</taxon>
        <taxon>Hexapoda</taxon>
        <taxon>Insecta</taxon>
        <taxon>Pterygota</taxon>
        <taxon>Neoptera</taxon>
        <taxon>Endopterygota</taxon>
        <taxon>Hymenoptera</taxon>
        <taxon>Apocrita</taxon>
        <taxon>Proctotrupomorpha</taxon>
        <taxon>Chalcidoidea</taxon>
        <taxon>Agaonidae</taxon>
        <taxon>Agaoninae</taxon>
        <taxon>Ceratosolen</taxon>
    </lineage>
</organism>
<dbReference type="PANTHER" id="PTHR22948:SF29">
    <property type="entry name" value="FI02030P-RELATED"/>
    <property type="match status" value="1"/>
</dbReference>
<evidence type="ECO:0000313" key="7">
    <source>
        <dbReference type="RefSeq" id="XP_011493845.1"/>
    </source>
</evidence>
<dbReference type="InterPro" id="IPR025605">
    <property type="entry name" value="OST-HTH/LOTUS_dom"/>
</dbReference>
<dbReference type="CDD" id="cd09972">
    <property type="entry name" value="LOTUS_TDRD_OSKAR"/>
    <property type="match status" value="1"/>
</dbReference>
<dbReference type="InterPro" id="IPR050621">
    <property type="entry name" value="Tudor_domain_containing"/>
</dbReference>
<name>A0AAJ6VJQ2_9HYME</name>
<evidence type="ECO:0000256" key="1">
    <source>
        <dbReference type="ARBA" id="ARBA00004496"/>
    </source>
</evidence>
<dbReference type="Gene3D" id="2.40.50.90">
    <property type="match status" value="1"/>
</dbReference>
<keyword evidence="3" id="KW-0677">Repeat</keyword>
<dbReference type="SUPFAM" id="SSF63748">
    <property type="entry name" value="Tudor/PWWP/MBT"/>
    <property type="match status" value="1"/>
</dbReference>
<evidence type="ECO:0000256" key="2">
    <source>
        <dbReference type="ARBA" id="ARBA00022490"/>
    </source>
</evidence>
<dbReference type="RefSeq" id="XP_011493845.1">
    <property type="nucleotide sequence ID" value="XM_011495543.1"/>
</dbReference>
<keyword evidence="6" id="KW-1185">Reference proteome</keyword>
<proteinExistence type="predicted"/>
<feature type="domain" description="HTH OST-type" evidence="5">
    <location>
        <begin position="251"/>
        <end position="326"/>
    </location>
</feature>
<dbReference type="InterPro" id="IPR002999">
    <property type="entry name" value="Tudor"/>
</dbReference>
<dbReference type="Proteomes" id="UP000695007">
    <property type="component" value="Unplaced"/>
</dbReference>
<sequence>MSKSSSCTSLNRLNEVKAILRSLLISEGRNDISVNELNAMYSRMEGRDIPFREFNYPNLLEFLNSMSDTLRLKSNPDNTLCVYHVNTEKSVHISSLVARQKKSVKTKKYNQNHKQRNFPNYYNILNQVLQEFQCSFNTVEINHKIQKSEILYKVRKRLNDKYARLYSMNNLNSDLYKFSDLISIEHNYIYFKVQLEQYKTNISPLNDIANKNLAFDNGSLSIEESKESIYPLLKDEKKVRSAEINSSNNIIPERLKMQLQDLIDKHLDGIWCSELPSIYKFEYNTDLDYNNLGFHSITNFIAALPEIFHIVNLSHDKKQLVVSAKTISNDRNSKGNYKAKTMNFIYNVNNNTASDLESVPNRLSIGESKKLLPDDVMNLGDRVNNILVTSLVNQEYIEIVISEIFTPSFFWIVLLKNRNKLNKLMIALNDFYNGQDLPSYKVPQNMLKQGLNIACIYDKVWHRGIIEEIKPNDLIVILFYDYGTVQTYSPNELYFLNKQFCTLPAQAIACGLYSIKPIGSNVWTNLSVNKFINKVWNIPLIAKISTINEEKNTMMITLTDTSDDLVDIHISDWMVVNKLAEWDKTATNFPEHKIHKSNEVVLPEKQGKLKEPMVKKENANDKSTSLNYDNTTGLPSKEVNSIDDYEYDIVNIAESIEDKGCLTNQINILAEKLINITSGKSDSVYGNDVENEEKENCSTQNLLNLKFVVENHDNFDTDVNENYNDIKTNFSEVDSTRNENNFLNQGIKNYLNCHIPKPGLYSYSSNCNVKLETHNVNHENECALLKEYINTHCQLQGNTSMEQEQELKFRCMNYDRLHVEHKFEININNNFSEQNCSSSSNSSKSKSIYTCVNNDNYESMKSCCNINEPNLGCKDTNDNYIAKSLSSETRSNLALVNINHIHTNLMYTVINLSERCQKKKIHMFYLNDEGWICASQFVDAFTNLKHEKLMFKLLKILQCDVNFKFLTRETDSELFLQLDKSTLEVPRENNKIIDNFILTLVHLKDMLHILVKLDLLNTKILKMALPLMTQYNKDIESFLYEKYNNKILFDVLNLFVQYRKFKSLQRLTDS</sequence>
<evidence type="ECO:0000259" key="5">
    <source>
        <dbReference type="PROSITE" id="PS51644"/>
    </source>
</evidence>
<reference evidence="7" key="1">
    <citation type="submission" date="2025-08" db="UniProtKB">
        <authorList>
            <consortium name="RefSeq"/>
        </authorList>
    </citation>
    <scope>IDENTIFICATION</scope>
</reference>
<comment type="subcellular location">
    <subcellularLocation>
        <location evidence="1">Cytoplasm</location>
    </subcellularLocation>
</comment>
<dbReference type="InterPro" id="IPR041966">
    <property type="entry name" value="LOTUS-like"/>
</dbReference>
<keyword evidence="2" id="KW-0963">Cytoplasm</keyword>
<keyword evidence="4" id="KW-0744">Spermatogenesis</keyword>
<dbReference type="Gene3D" id="3.30.420.610">
    <property type="entry name" value="LOTUS domain-like"/>
    <property type="match status" value="2"/>
</dbReference>
<gene>
    <name evidence="7" type="primary">LOC105359067</name>
</gene>
<dbReference type="KEGG" id="csol:105359067"/>
<dbReference type="GeneID" id="105359067"/>
<dbReference type="InterPro" id="IPR035437">
    <property type="entry name" value="SNase_OB-fold_sf"/>
</dbReference>
<dbReference type="GO" id="GO:0005737">
    <property type="term" value="C:cytoplasm"/>
    <property type="evidence" value="ECO:0007669"/>
    <property type="project" value="UniProtKB-SubCell"/>
</dbReference>
<evidence type="ECO:0000256" key="3">
    <source>
        <dbReference type="ARBA" id="ARBA00022737"/>
    </source>
</evidence>
<evidence type="ECO:0000256" key="4">
    <source>
        <dbReference type="ARBA" id="ARBA00022871"/>
    </source>
</evidence>
<dbReference type="PROSITE" id="PS51644">
    <property type="entry name" value="HTH_OST"/>
    <property type="match status" value="2"/>
</dbReference>
<dbReference type="PANTHER" id="PTHR22948">
    <property type="entry name" value="TUDOR DOMAIN CONTAINING PROTEIN"/>
    <property type="match status" value="1"/>
</dbReference>
<keyword evidence="4" id="KW-0221">Differentiation</keyword>
<dbReference type="GO" id="GO:0030154">
    <property type="term" value="P:cell differentiation"/>
    <property type="evidence" value="ECO:0007669"/>
    <property type="project" value="UniProtKB-ARBA"/>
</dbReference>
<dbReference type="Gene3D" id="2.30.30.140">
    <property type="match status" value="1"/>
</dbReference>
<protein>
    <submittedName>
        <fullName evidence="7">Tudor domain-containing protein 5-like</fullName>
    </submittedName>
</protein>
<dbReference type="AlphaFoldDB" id="A0AAJ6VJQ2"/>
<evidence type="ECO:0000313" key="6">
    <source>
        <dbReference type="Proteomes" id="UP000695007"/>
    </source>
</evidence>
<accession>A0AAJ6VJQ2</accession>
<dbReference type="GO" id="GO:0007283">
    <property type="term" value="P:spermatogenesis"/>
    <property type="evidence" value="ECO:0007669"/>
    <property type="project" value="UniProtKB-KW"/>
</dbReference>
<feature type="domain" description="HTH OST-type" evidence="5">
    <location>
        <begin position="12"/>
        <end position="86"/>
    </location>
</feature>
<dbReference type="Pfam" id="PF12872">
    <property type="entry name" value="OST-HTH"/>
    <property type="match status" value="2"/>
</dbReference>
<dbReference type="Pfam" id="PF00567">
    <property type="entry name" value="TUDOR"/>
    <property type="match status" value="1"/>
</dbReference>
<dbReference type="SMART" id="SM00333">
    <property type="entry name" value="TUDOR"/>
    <property type="match status" value="1"/>
</dbReference>